<feature type="domain" description="Acetophenone carboxylase-like C-terminal" evidence="4">
    <location>
        <begin position="521"/>
        <end position="691"/>
    </location>
</feature>
<evidence type="ECO:0000256" key="1">
    <source>
        <dbReference type="SAM" id="MobiDB-lite"/>
    </source>
</evidence>
<feature type="domain" description="Hydantoinase A/oxoprolinase" evidence="2">
    <location>
        <begin position="214"/>
        <end position="506"/>
    </location>
</feature>
<protein>
    <submittedName>
        <fullName evidence="5">Hydantoinase/oxoprolinase family protein</fullName>
    </submittedName>
</protein>
<reference evidence="5 6" key="1">
    <citation type="journal article" date="2019" name="Int. J. Syst. Evol. Microbiol.">
        <title>The Global Catalogue of Microorganisms (GCM) 10K type strain sequencing project: providing services to taxonomists for standard genome sequencing and annotation.</title>
        <authorList>
            <consortium name="The Broad Institute Genomics Platform"/>
            <consortium name="The Broad Institute Genome Sequencing Center for Infectious Disease"/>
            <person name="Wu L."/>
            <person name="Ma J."/>
        </authorList>
    </citation>
    <scope>NUCLEOTIDE SEQUENCE [LARGE SCALE GENOMIC DNA]</scope>
    <source>
        <strain evidence="5 6">NBRC 111368</strain>
    </source>
</reference>
<evidence type="ECO:0000259" key="2">
    <source>
        <dbReference type="Pfam" id="PF01968"/>
    </source>
</evidence>
<evidence type="ECO:0000313" key="6">
    <source>
        <dbReference type="Proteomes" id="UP001596328"/>
    </source>
</evidence>
<evidence type="ECO:0000259" key="4">
    <source>
        <dbReference type="Pfam" id="PF19278"/>
    </source>
</evidence>
<dbReference type="InterPro" id="IPR049517">
    <property type="entry name" value="ACX-like_C"/>
</dbReference>
<dbReference type="Pfam" id="PF05378">
    <property type="entry name" value="Hydant_A_N"/>
    <property type="match status" value="1"/>
</dbReference>
<accession>A0ABD5RU34</accession>
<dbReference type="EMBL" id="JBHSWU010000001">
    <property type="protein sequence ID" value="MFC6722940.1"/>
    <property type="molecule type" value="Genomic_DNA"/>
</dbReference>
<dbReference type="AlphaFoldDB" id="A0ABD5RU34"/>
<evidence type="ECO:0000259" key="3">
    <source>
        <dbReference type="Pfam" id="PF05378"/>
    </source>
</evidence>
<dbReference type="InterPro" id="IPR043129">
    <property type="entry name" value="ATPase_NBD"/>
</dbReference>
<feature type="region of interest" description="Disordered" evidence="1">
    <location>
        <begin position="1"/>
        <end position="21"/>
    </location>
</feature>
<dbReference type="Pfam" id="PF01968">
    <property type="entry name" value="Hydantoinase_A"/>
    <property type="match status" value="1"/>
</dbReference>
<proteinExistence type="predicted"/>
<sequence length="702" mass="76945">MANGPSREMTETTTRIGADVGGTNTDIVLVNGGEEHTYKLPTTDDPSESTAEGVHEVCRRAGVSPEEVDTVLHGTTVGTNAVIEHEGAKTGMITTDGFRDTVHIGRHRKTHTFSLQQEIPHQKNPIVQRQHRKTVDERIYPPGEVVEPLDDQSVLAAAEELVEDGVESIAVCYLHSYLNTEHEDRTKELIKQEYPEVFVSTSNEVVAQFREYERFSTTAINARLAPVMSSYLDRLQKRLNEKGFANSDVLIMQSNGGMASIREVSRRPVTTLLSGPAAGVLSAQFSGKQSDDSKLITFDMGGTSADISVISDGLLEKDPRDSKIGEYPAITPMLDIEAIGSGGGSIAWFDQAQGFNVGPKSAGADPGPACYDRGNTEPTISDAQLVLGRIDPDTFLGGELEISPELAREAIETSLVGEVDQERFESVEQAALAVLEVANSNMYQSVREQTMQRGYDPRNYTLVGFGGAGPLHAVDLAESLEMSSVLIPPSPGIGSARGLLTGDIQYDNQMTVSQRLTEVGAADIEDRFEALIDQGTDQLSSDGIDVEKDATFHTSIDCLYEGQGYELNIEYDGTDGNWRTRLRDRFERKHEQEYGHFFEEDPVELLNLRVAASAENNEYDPRQIQAGDKDPTQARTTDQEIYFGSSLEPELLQTPRYDREDLVAGNVVEGPAIIDEFDSTIVINPGWRGYVLETGALKIKNE</sequence>
<gene>
    <name evidence="5" type="ORF">ACFQE1_00700</name>
</gene>
<dbReference type="SUPFAM" id="SSF53067">
    <property type="entry name" value="Actin-like ATPase domain"/>
    <property type="match status" value="1"/>
</dbReference>
<feature type="domain" description="Hydantoinase/oxoprolinase N-terminal" evidence="3">
    <location>
        <begin position="15"/>
        <end position="193"/>
    </location>
</feature>
<keyword evidence="6" id="KW-1185">Reference proteome</keyword>
<evidence type="ECO:0000313" key="5">
    <source>
        <dbReference type="EMBL" id="MFC6722940.1"/>
    </source>
</evidence>
<dbReference type="InterPro" id="IPR002821">
    <property type="entry name" value="Hydantoinase_A"/>
</dbReference>
<organism evidence="5 6">
    <name type="scientific">Halobium palmae</name>
    <dbReference type="NCBI Taxonomy" id="1776492"/>
    <lineage>
        <taxon>Archaea</taxon>
        <taxon>Methanobacteriati</taxon>
        <taxon>Methanobacteriota</taxon>
        <taxon>Stenosarchaea group</taxon>
        <taxon>Halobacteria</taxon>
        <taxon>Halobacteriales</taxon>
        <taxon>Haloferacaceae</taxon>
        <taxon>Halobium</taxon>
    </lineage>
</organism>
<dbReference type="PANTHER" id="PTHR11365">
    <property type="entry name" value="5-OXOPROLINASE RELATED"/>
    <property type="match status" value="1"/>
</dbReference>
<dbReference type="PANTHER" id="PTHR11365:SF23">
    <property type="entry name" value="HYPOTHETICAL 5-OXOPROLINASE (EUROFUNG)-RELATED"/>
    <property type="match status" value="1"/>
</dbReference>
<dbReference type="InterPro" id="IPR008040">
    <property type="entry name" value="Hydant_A_N"/>
</dbReference>
<dbReference type="Proteomes" id="UP001596328">
    <property type="component" value="Unassembled WGS sequence"/>
</dbReference>
<dbReference type="Pfam" id="PF19278">
    <property type="entry name" value="Hydant_A_C"/>
    <property type="match status" value="1"/>
</dbReference>
<comment type="caution">
    <text evidence="5">The sequence shown here is derived from an EMBL/GenBank/DDBJ whole genome shotgun (WGS) entry which is preliminary data.</text>
</comment>
<dbReference type="InterPro" id="IPR045079">
    <property type="entry name" value="Oxoprolinase-like"/>
</dbReference>
<name>A0ABD5RU34_9EURY</name>